<keyword evidence="2" id="KW-1185">Reference proteome</keyword>
<evidence type="ECO:0000313" key="2">
    <source>
        <dbReference type="Proteomes" id="UP000734854"/>
    </source>
</evidence>
<dbReference type="EMBL" id="JACMSC010000015">
    <property type="protein sequence ID" value="KAG6487437.1"/>
    <property type="molecule type" value="Genomic_DNA"/>
</dbReference>
<gene>
    <name evidence="1" type="ORF">ZIOFF_056023</name>
</gene>
<accession>A0A8J5FGL0</accession>
<evidence type="ECO:0000313" key="1">
    <source>
        <dbReference type="EMBL" id="KAG6487437.1"/>
    </source>
</evidence>
<dbReference type="Proteomes" id="UP000734854">
    <property type="component" value="Unassembled WGS sequence"/>
</dbReference>
<name>A0A8J5FGL0_ZINOF</name>
<protein>
    <submittedName>
        <fullName evidence="1">Uncharacterized protein</fullName>
    </submittedName>
</protein>
<organism evidence="1 2">
    <name type="scientific">Zingiber officinale</name>
    <name type="common">Ginger</name>
    <name type="synonym">Amomum zingiber</name>
    <dbReference type="NCBI Taxonomy" id="94328"/>
    <lineage>
        <taxon>Eukaryota</taxon>
        <taxon>Viridiplantae</taxon>
        <taxon>Streptophyta</taxon>
        <taxon>Embryophyta</taxon>
        <taxon>Tracheophyta</taxon>
        <taxon>Spermatophyta</taxon>
        <taxon>Magnoliopsida</taxon>
        <taxon>Liliopsida</taxon>
        <taxon>Zingiberales</taxon>
        <taxon>Zingiberaceae</taxon>
        <taxon>Zingiber</taxon>
    </lineage>
</organism>
<reference evidence="1 2" key="1">
    <citation type="submission" date="2020-08" db="EMBL/GenBank/DDBJ databases">
        <title>Plant Genome Project.</title>
        <authorList>
            <person name="Zhang R.-G."/>
        </authorList>
    </citation>
    <scope>NUCLEOTIDE SEQUENCE [LARGE SCALE GENOMIC DNA]</scope>
    <source>
        <tissue evidence="1">Rhizome</tissue>
    </source>
</reference>
<sequence length="106" mass="12052">MLISVCSEKCIHATIQCFDISNEDYHPCSEMIDLEKWNLSYEEEEEIVSAITLTLNTIVNKELKKSSLSRLLSSSYKAIEKLVYAAKEILYTVVDVLSQSQAINPF</sequence>
<dbReference type="AlphaFoldDB" id="A0A8J5FGL0"/>
<proteinExistence type="predicted"/>
<comment type="caution">
    <text evidence="1">The sequence shown here is derived from an EMBL/GenBank/DDBJ whole genome shotgun (WGS) entry which is preliminary data.</text>
</comment>